<dbReference type="RefSeq" id="WP_072840874.1">
    <property type="nucleotide sequence ID" value="NZ_FQVF01000017.1"/>
</dbReference>
<evidence type="ECO:0000313" key="3">
    <source>
        <dbReference type="Proteomes" id="UP000184517"/>
    </source>
</evidence>
<dbReference type="STRING" id="1122206.SAMN02745753_03408"/>
<dbReference type="OrthoDB" id="8874570at2"/>
<evidence type="ECO:0000259" key="1">
    <source>
        <dbReference type="SMART" id="SM00421"/>
    </source>
</evidence>
<evidence type="ECO:0000313" key="2">
    <source>
        <dbReference type="EMBL" id="SHG18082.1"/>
    </source>
</evidence>
<organism evidence="2 3">
    <name type="scientific">Marinomonas polaris DSM 16579</name>
    <dbReference type="NCBI Taxonomy" id="1122206"/>
    <lineage>
        <taxon>Bacteria</taxon>
        <taxon>Pseudomonadati</taxon>
        <taxon>Pseudomonadota</taxon>
        <taxon>Gammaproteobacteria</taxon>
        <taxon>Oceanospirillales</taxon>
        <taxon>Oceanospirillaceae</taxon>
        <taxon>Marinomonas</taxon>
    </lineage>
</organism>
<dbReference type="SUPFAM" id="SSF46894">
    <property type="entry name" value="C-terminal effector domain of the bipartite response regulators"/>
    <property type="match status" value="1"/>
</dbReference>
<accession>A0A1M5HQF4</accession>
<dbReference type="SMART" id="SM00421">
    <property type="entry name" value="HTH_LUXR"/>
    <property type="match status" value="1"/>
</dbReference>
<gene>
    <name evidence="2" type="ORF">SAMN02745753_03408</name>
</gene>
<sequence>MKENSILDLVDMIYERGFEHRDWDSVLEKLCETIKAKSAGLFFIKFKKNVYRVLGSYGVPSDFSPEYQEKLGVYDATGTIMKALPEGTVLGAIDHKTSKFDHPDFYQNLLLPNNVGYISALNICNNTEYFVGIGIHRGMDQEQFNDNELKVLSRLYPHFRRVFDFSDILEKPYEKEEVLSSALAKVPLGLIAIDADLKVHFINDLATSLANSVFGLHIKGKQLFTDKVSSKKNLKSKIQNVLDGQILATSLQLENNNNVTPLSITITNSRVHDLDILKDEHQISNFALMYISHPDLCSHMSLEVLKEVYNLTTSEAQLALALTNGLSLQKYADSKSASIQTVRSQLKNVFNKVQVNSQTDLVRTLIMSSFNIIS</sequence>
<dbReference type="Proteomes" id="UP000184517">
    <property type="component" value="Unassembled WGS sequence"/>
</dbReference>
<feature type="domain" description="HTH luxR-type" evidence="1">
    <location>
        <begin position="308"/>
        <end position="365"/>
    </location>
</feature>
<protein>
    <submittedName>
        <fullName evidence="2">Regulatory protein, luxR family</fullName>
    </submittedName>
</protein>
<dbReference type="InterPro" id="IPR036388">
    <property type="entry name" value="WH-like_DNA-bd_sf"/>
</dbReference>
<dbReference type="EMBL" id="FQVF01000017">
    <property type="protein sequence ID" value="SHG18082.1"/>
    <property type="molecule type" value="Genomic_DNA"/>
</dbReference>
<dbReference type="Gene3D" id="1.10.10.10">
    <property type="entry name" value="Winged helix-like DNA-binding domain superfamily/Winged helix DNA-binding domain"/>
    <property type="match status" value="1"/>
</dbReference>
<reference evidence="3" key="1">
    <citation type="submission" date="2016-11" db="EMBL/GenBank/DDBJ databases">
        <authorList>
            <person name="Varghese N."/>
            <person name="Submissions S."/>
        </authorList>
    </citation>
    <scope>NUCLEOTIDE SEQUENCE [LARGE SCALE GENOMIC DNA]</scope>
    <source>
        <strain evidence="3">DSM 16579</strain>
    </source>
</reference>
<dbReference type="AlphaFoldDB" id="A0A1M5HQF4"/>
<dbReference type="InterPro" id="IPR016032">
    <property type="entry name" value="Sig_transdc_resp-reg_C-effctor"/>
</dbReference>
<name>A0A1M5HQF4_9GAMM</name>
<dbReference type="GO" id="GO:0006355">
    <property type="term" value="P:regulation of DNA-templated transcription"/>
    <property type="evidence" value="ECO:0007669"/>
    <property type="project" value="InterPro"/>
</dbReference>
<dbReference type="GO" id="GO:0003677">
    <property type="term" value="F:DNA binding"/>
    <property type="evidence" value="ECO:0007669"/>
    <property type="project" value="InterPro"/>
</dbReference>
<proteinExistence type="predicted"/>
<dbReference type="InterPro" id="IPR000792">
    <property type="entry name" value="Tscrpt_reg_LuxR_C"/>
</dbReference>
<keyword evidence="3" id="KW-1185">Reference proteome</keyword>